<dbReference type="PANTHER" id="PTHR47331">
    <property type="entry name" value="PHD-TYPE DOMAIN-CONTAINING PROTEIN"/>
    <property type="match status" value="1"/>
</dbReference>
<protein>
    <submittedName>
        <fullName evidence="3">Uncharacterized protein LOC113507495</fullName>
    </submittedName>
</protein>
<keyword evidence="2" id="KW-1185">Reference proteome</keyword>
<evidence type="ECO:0000313" key="3">
    <source>
        <dbReference type="RefSeq" id="XP_026746151.1"/>
    </source>
</evidence>
<feature type="region of interest" description="Disordered" evidence="1">
    <location>
        <begin position="1"/>
        <end position="61"/>
    </location>
</feature>
<reference evidence="3" key="1">
    <citation type="submission" date="2025-08" db="UniProtKB">
        <authorList>
            <consortium name="RefSeq"/>
        </authorList>
    </citation>
    <scope>IDENTIFICATION</scope>
</reference>
<gene>
    <name evidence="3" type="primary">LOC113507495</name>
</gene>
<dbReference type="OrthoDB" id="8194935at2759"/>
<dbReference type="Proteomes" id="UP000322000">
    <property type="component" value="Unplaced"/>
</dbReference>
<dbReference type="PANTHER" id="PTHR47331:SF5">
    <property type="entry name" value="RIBONUCLEASE H"/>
    <property type="match status" value="1"/>
</dbReference>
<evidence type="ECO:0000313" key="2">
    <source>
        <dbReference type="Proteomes" id="UP000322000"/>
    </source>
</evidence>
<dbReference type="RefSeq" id="XP_026746151.1">
    <property type="nucleotide sequence ID" value="XM_026890350.1"/>
</dbReference>
<dbReference type="GeneID" id="113507495"/>
<proteinExistence type="predicted"/>
<name>A0A7E5X156_TRINI</name>
<sequence>MWSKCRSPPAIQSGCVTGSRQQETKDPDKQPQEPGEDGETSTEGLAQESKNKPAIQDTKLGWLVSDPTGQDRLKSLKVTCSFSQELQDNLKRFWEIEESYSEQFARSPDEHFCERQFVETTKRLDNGRFSVLMPLKEEPKCALGDSYAMAKKRLLNLETRLDKNPELKDAYSKFINEYKELGHLIEIARPQFSVYLPHHCIIKEHHETTKVRVVFDASATTTSGKSLNDIQAAGPVI</sequence>
<dbReference type="AlphaFoldDB" id="A0A7E5X156"/>
<dbReference type="KEGG" id="tnl:113507495"/>
<feature type="compositionally biased region" description="Basic and acidic residues" evidence="1">
    <location>
        <begin position="22"/>
        <end position="31"/>
    </location>
</feature>
<evidence type="ECO:0000256" key="1">
    <source>
        <dbReference type="SAM" id="MobiDB-lite"/>
    </source>
</evidence>
<accession>A0A7E5X156</accession>
<dbReference type="InParanoid" id="A0A7E5X156"/>
<organism evidence="2 3">
    <name type="scientific">Trichoplusia ni</name>
    <name type="common">Cabbage looper</name>
    <dbReference type="NCBI Taxonomy" id="7111"/>
    <lineage>
        <taxon>Eukaryota</taxon>
        <taxon>Metazoa</taxon>
        <taxon>Ecdysozoa</taxon>
        <taxon>Arthropoda</taxon>
        <taxon>Hexapoda</taxon>
        <taxon>Insecta</taxon>
        <taxon>Pterygota</taxon>
        <taxon>Neoptera</taxon>
        <taxon>Endopterygota</taxon>
        <taxon>Lepidoptera</taxon>
        <taxon>Glossata</taxon>
        <taxon>Ditrysia</taxon>
        <taxon>Noctuoidea</taxon>
        <taxon>Noctuidae</taxon>
        <taxon>Plusiinae</taxon>
        <taxon>Trichoplusia</taxon>
    </lineage>
</organism>